<dbReference type="InterPro" id="IPR017850">
    <property type="entry name" value="Alkaline_phosphatase_core_sf"/>
</dbReference>
<dbReference type="Gene3D" id="3.40.720.10">
    <property type="entry name" value="Alkaline Phosphatase, subunit A"/>
    <property type="match status" value="2"/>
</dbReference>
<evidence type="ECO:0000313" key="2">
    <source>
        <dbReference type="Proteomes" id="UP000033632"/>
    </source>
</evidence>
<dbReference type="EMBL" id="JZEX01000108">
    <property type="protein sequence ID" value="KKB11780.1"/>
    <property type="molecule type" value="Genomic_DNA"/>
</dbReference>
<evidence type="ECO:0008006" key="3">
    <source>
        <dbReference type="Google" id="ProtNLM"/>
    </source>
</evidence>
<dbReference type="PANTHER" id="PTHR10151">
    <property type="entry name" value="ECTONUCLEOTIDE PYROPHOSPHATASE/PHOSPHODIESTERASE"/>
    <property type="match status" value="1"/>
</dbReference>
<dbReference type="RefSeq" id="WP_046108747.1">
    <property type="nucleotide sequence ID" value="NZ_JZEX01000108.1"/>
</dbReference>
<name>A0A0F5FT70_9HYPH</name>
<dbReference type="AlphaFoldDB" id="A0A0F5FT70"/>
<evidence type="ECO:0000313" key="1">
    <source>
        <dbReference type="EMBL" id="KKB11780.1"/>
    </source>
</evidence>
<organism evidence="1 2">
    <name type="scientific">Devosia geojensis</name>
    <dbReference type="NCBI Taxonomy" id="443610"/>
    <lineage>
        <taxon>Bacteria</taxon>
        <taxon>Pseudomonadati</taxon>
        <taxon>Pseudomonadota</taxon>
        <taxon>Alphaproteobacteria</taxon>
        <taxon>Hyphomicrobiales</taxon>
        <taxon>Devosiaceae</taxon>
        <taxon>Devosia</taxon>
    </lineage>
</organism>
<sequence length="478" mass="51849">MSTGSTLLITFDGLRRDRATAELMPNLARFMAEGSNFVNSRSIFPSETRVAVTSTMTGCPPGDHGVVANQFIHPVRPEGLFRTAEWEDLELAAQAGQLLDRETMGQRMANAGRTMAVVSTATKGASRMMNSSAHDLAQPVFSMHGAPVSSPDLHEAVLARLGDIPEPGAPNGSRMTYATSALIEVVYPRHNPDFCVFWMNEPDMSSHRFGVTAPETQEAQRICDENFGRILEWWKAGNGPENILVMSDHGQITGRRQLETLDIIPAEFGRVAIGSFSSIYLDDRSDANKARVVDWLVQQDFCGLVFVTGENGEATAGALPWAAVRNNHPRGADVGFTLRATDCSQSWGPTVDSCRFAAWISDGGGMHGGLNRGELSTVLAAQGPAFRAGFVSETPCWLPDIAPTILTAMGLPLDGTEGRPLVEALVGEDPRFGIAPQVEIRTLQAEHRGHEQYLRQWVVEGQTIVDCGWTAGTGAWDR</sequence>
<keyword evidence="2" id="KW-1185">Reference proteome</keyword>
<dbReference type="OrthoDB" id="9779418at2"/>
<dbReference type="Pfam" id="PF01663">
    <property type="entry name" value="Phosphodiest"/>
    <property type="match status" value="1"/>
</dbReference>
<dbReference type="SUPFAM" id="SSF53649">
    <property type="entry name" value="Alkaline phosphatase-like"/>
    <property type="match status" value="1"/>
</dbReference>
<dbReference type="GO" id="GO:0016787">
    <property type="term" value="F:hydrolase activity"/>
    <property type="evidence" value="ECO:0007669"/>
    <property type="project" value="UniProtKB-ARBA"/>
</dbReference>
<gene>
    <name evidence="1" type="ORF">VE25_11515</name>
</gene>
<dbReference type="PATRIC" id="fig|443610.3.peg.508"/>
<reference evidence="1 2" key="1">
    <citation type="submission" date="2015-03" db="EMBL/GenBank/DDBJ databases">
        <authorList>
            <person name="Hassan Y.I."/>
            <person name="Lepp D."/>
            <person name="Li X.-Z."/>
            <person name="Zhou T."/>
        </authorList>
    </citation>
    <scope>NUCLEOTIDE SEQUENCE [LARGE SCALE GENOMIC DNA]</scope>
    <source>
        <strain evidence="1 2">BD-c194</strain>
    </source>
</reference>
<dbReference type="Proteomes" id="UP000033632">
    <property type="component" value="Unassembled WGS sequence"/>
</dbReference>
<dbReference type="InterPro" id="IPR002591">
    <property type="entry name" value="Phosphodiest/P_Trfase"/>
</dbReference>
<dbReference type="PANTHER" id="PTHR10151:SF120">
    <property type="entry name" value="BIS(5'-ADENOSYL)-TRIPHOSPHATASE"/>
    <property type="match status" value="1"/>
</dbReference>
<proteinExistence type="predicted"/>
<comment type="caution">
    <text evidence="1">The sequence shown here is derived from an EMBL/GenBank/DDBJ whole genome shotgun (WGS) entry which is preliminary data.</text>
</comment>
<protein>
    <recommendedName>
        <fullName evidence="3">Nucleotide pyrophosphatase</fullName>
    </recommendedName>
</protein>
<accession>A0A0F5FT70</accession>
<dbReference type="STRING" id="443610.VE25_11515"/>